<proteinExistence type="predicted"/>
<dbReference type="Proteomes" id="UP000799770">
    <property type="component" value="Unassembled WGS sequence"/>
</dbReference>
<keyword evidence="2" id="KW-1185">Reference proteome</keyword>
<name>A0A6A5Z1I1_9PLEO</name>
<accession>A0A6A5Z1I1</accession>
<dbReference type="OrthoDB" id="2590500at2759"/>
<evidence type="ECO:0000313" key="1">
    <source>
        <dbReference type="EMBL" id="KAF2113250.1"/>
    </source>
</evidence>
<dbReference type="EMBL" id="ML977328">
    <property type="protein sequence ID" value="KAF2113250.1"/>
    <property type="molecule type" value="Genomic_DNA"/>
</dbReference>
<gene>
    <name evidence="1" type="ORF">BDV96DRAFT_119810</name>
</gene>
<organism evidence="1 2">
    <name type="scientific">Lophiotrema nucula</name>
    <dbReference type="NCBI Taxonomy" id="690887"/>
    <lineage>
        <taxon>Eukaryota</taxon>
        <taxon>Fungi</taxon>
        <taxon>Dikarya</taxon>
        <taxon>Ascomycota</taxon>
        <taxon>Pezizomycotina</taxon>
        <taxon>Dothideomycetes</taxon>
        <taxon>Pleosporomycetidae</taxon>
        <taxon>Pleosporales</taxon>
        <taxon>Lophiotremataceae</taxon>
        <taxon>Lophiotrema</taxon>
    </lineage>
</organism>
<reference evidence="1" key="1">
    <citation type="journal article" date="2020" name="Stud. Mycol.">
        <title>101 Dothideomycetes genomes: a test case for predicting lifestyles and emergence of pathogens.</title>
        <authorList>
            <person name="Haridas S."/>
            <person name="Albert R."/>
            <person name="Binder M."/>
            <person name="Bloem J."/>
            <person name="Labutti K."/>
            <person name="Salamov A."/>
            <person name="Andreopoulos B."/>
            <person name="Baker S."/>
            <person name="Barry K."/>
            <person name="Bills G."/>
            <person name="Bluhm B."/>
            <person name="Cannon C."/>
            <person name="Castanera R."/>
            <person name="Culley D."/>
            <person name="Daum C."/>
            <person name="Ezra D."/>
            <person name="Gonzalez J."/>
            <person name="Henrissat B."/>
            <person name="Kuo A."/>
            <person name="Liang C."/>
            <person name="Lipzen A."/>
            <person name="Lutzoni F."/>
            <person name="Magnuson J."/>
            <person name="Mondo S."/>
            <person name="Nolan M."/>
            <person name="Ohm R."/>
            <person name="Pangilinan J."/>
            <person name="Park H.-J."/>
            <person name="Ramirez L."/>
            <person name="Alfaro M."/>
            <person name="Sun H."/>
            <person name="Tritt A."/>
            <person name="Yoshinaga Y."/>
            <person name="Zwiers L.-H."/>
            <person name="Turgeon B."/>
            <person name="Goodwin S."/>
            <person name="Spatafora J."/>
            <person name="Crous P."/>
            <person name="Grigoriev I."/>
        </authorList>
    </citation>
    <scope>NUCLEOTIDE SEQUENCE</scope>
    <source>
        <strain evidence="1">CBS 627.86</strain>
    </source>
</reference>
<sequence>MSKRIFPSCSNVRLCLLPLLLMHPSKPNLLHLPFFRKDSSCGWVQRLLHVIRWISPDCLAILVVILDDREPSMTKTGRSSPV</sequence>
<protein>
    <submittedName>
        <fullName evidence="1">Uncharacterized protein</fullName>
    </submittedName>
</protein>
<evidence type="ECO:0000313" key="2">
    <source>
        <dbReference type="Proteomes" id="UP000799770"/>
    </source>
</evidence>
<dbReference type="AlphaFoldDB" id="A0A6A5Z1I1"/>